<dbReference type="SUPFAM" id="SSF103647">
    <property type="entry name" value="TSP type-3 repeat"/>
    <property type="match status" value="1"/>
</dbReference>
<name>A0A4Y6PP72_PERCE</name>
<dbReference type="InterPro" id="IPR003367">
    <property type="entry name" value="Thrombospondin_3-like_rpt"/>
</dbReference>
<evidence type="ECO:0000256" key="1">
    <source>
        <dbReference type="ARBA" id="ARBA00022729"/>
    </source>
</evidence>
<dbReference type="Pfam" id="PF02412">
    <property type="entry name" value="TSP_3"/>
    <property type="match status" value="2"/>
</dbReference>
<dbReference type="InterPro" id="IPR024038">
    <property type="entry name" value="MYXO-CTERM"/>
</dbReference>
<dbReference type="AlphaFoldDB" id="A0A4Y6PP72"/>
<evidence type="ECO:0000313" key="3">
    <source>
        <dbReference type="EMBL" id="QDG50131.1"/>
    </source>
</evidence>
<feature type="compositionally biased region" description="Acidic residues" evidence="2">
    <location>
        <begin position="1161"/>
        <end position="1173"/>
    </location>
</feature>
<dbReference type="InterPro" id="IPR015919">
    <property type="entry name" value="Cadherin-like_sf"/>
</dbReference>
<keyword evidence="4" id="KW-1185">Reference proteome</keyword>
<evidence type="ECO:0000313" key="4">
    <source>
        <dbReference type="Proteomes" id="UP000315995"/>
    </source>
</evidence>
<dbReference type="SUPFAM" id="SSF49313">
    <property type="entry name" value="Cadherin-like"/>
    <property type="match status" value="1"/>
</dbReference>
<dbReference type="NCBIfam" id="NF012211">
    <property type="entry name" value="tand_rpt_95"/>
    <property type="match status" value="2"/>
</dbReference>
<dbReference type="NCBIfam" id="TIGR03901">
    <property type="entry name" value="MYXO-CTERM"/>
    <property type="match status" value="1"/>
</dbReference>
<dbReference type="Proteomes" id="UP000315995">
    <property type="component" value="Chromosome"/>
</dbReference>
<evidence type="ECO:0000256" key="2">
    <source>
        <dbReference type="SAM" id="MobiDB-lite"/>
    </source>
</evidence>
<gene>
    <name evidence="3" type="ORF">FIV42_05095</name>
</gene>
<dbReference type="Pfam" id="PF17963">
    <property type="entry name" value="Big_9"/>
    <property type="match status" value="2"/>
</dbReference>
<organism evidence="3 4">
    <name type="scientific">Persicimonas caeni</name>
    <dbReference type="NCBI Taxonomy" id="2292766"/>
    <lineage>
        <taxon>Bacteria</taxon>
        <taxon>Deltaproteobacteria</taxon>
        <taxon>Bradymonadales</taxon>
        <taxon>Bradymonadaceae</taxon>
        <taxon>Persicimonas</taxon>
    </lineage>
</organism>
<dbReference type="Gene3D" id="4.10.1080.10">
    <property type="entry name" value="TSP type-3 repeat"/>
    <property type="match status" value="1"/>
</dbReference>
<accession>A0A4Y6PP72</accession>
<dbReference type="OrthoDB" id="5383432at2"/>
<feature type="region of interest" description="Disordered" evidence="2">
    <location>
        <begin position="1098"/>
        <end position="1188"/>
    </location>
</feature>
<protein>
    <submittedName>
        <fullName evidence="3">Tandem-95 repeat protein</fullName>
    </submittedName>
</protein>
<dbReference type="Gene3D" id="2.60.40.2810">
    <property type="match status" value="2"/>
</dbReference>
<proteinExistence type="predicted"/>
<dbReference type="GO" id="GO:0016020">
    <property type="term" value="C:membrane"/>
    <property type="evidence" value="ECO:0007669"/>
    <property type="project" value="InterPro"/>
</dbReference>
<dbReference type="EMBL" id="CP041186">
    <property type="protein sequence ID" value="QDG50131.1"/>
    <property type="molecule type" value="Genomic_DNA"/>
</dbReference>
<reference evidence="3 4" key="1">
    <citation type="submission" date="2019-06" db="EMBL/GenBank/DDBJ databases">
        <title>Persicimonas caeni gen. nov., sp. nov., a predatory bacterium isolated from solar saltern.</title>
        <authorList>
            <person name="Wang S."/>
        </authorList>
    </citation>
    <scope>NUCLEOTIDE SEQUENCE [LARGE SCALE GENOMIC DNA]</scope>
    <source>
        <strain evidence="3 4">YN101</strain>
    </source>
</reference>
<keyword evidence="1" id="KW-0732">Signal</keyword>
<feature type="compositionally biased region" description="Acidic residues" evidence="2">
    <location>
        <begin position="1117"/>
        <end position="1144"/>
    </location>
</feature>
<accession>A0A5B8Y019</accession>
<sequence length="1215" mass="129882">MVRAAMCGWWCISPTLCVYFPTLRRPRPFCGGIVFQFVKSLRLERLRCIAPLLALSALLATACTEGDDDFVDPTPRPSAPTVSMSALTHTTSAVSSPTVSGELELDAPVLAPHLDDQFDPEIAFDGTNFWVVFVEQKYSGRAEIRGVRISPLGHVLDPKGIRLASLTWLHPSSFIPVDVSIACITGQCLVSYSAYWDYGPYETRAFRIDADGNRLEQQDMVVEIGGLYPKVATDGANYLVAVRAGGSGGYELRARRISAGGQFMEAQPFVIASSQRRLWLADIAFGQSTYLLTYVEGQSPYDHNAVRVSTAGAVLDPGGISLCTQCGGRLSMVAGAGKFLVTRPGSTGLHGQFITEDGVIDPQTFSPAGVRFSKALTYDGHSFVVSWPTLGGIVTSRLSDTGALLDPTPRQVATRLGRSGVGLSAASDGHKTLMVWNVRELLSGLNLYAARISRSGAILDSGGFIPYGQDSRRSMVELATNGDGYFAAWSDDRNGSMDIYGVRLDETGAALQASPMAIGTDPAFDALIGVASDGSDYLVVWRNALYSRLWAHRIDGATGAVLDHFEIEVGLESAPRGNVVFGAGHYLVIGKPSPQSGMHAVRIAPDGEVLGASTAEVVPPEASSSEVATVYGGHHFMVAYAQDDKIFAVPVDHRGIPGTPVQVAVTLPAATDIEYVSVAFDGDHFLVGWAEDTWSNSLVRLARIDATGNLIQTGLANPSELDTRGDKLALSGDKSATLFLQDHVNPGGSQPHNLEAAVVGNQTTAEPPFVLAASDMPHNRLESAASTRPGSHLVAYTRETDFGERRLYARRVEIPLPFAAHSQSVFTREETPVRVDLSGHDPDGGALTFSLASQPAHGTFTGTLPALTYIPDPDFVGTDVFEFAVTNPQGATDTARVWVTVDAVNDAPEALDDSFSTHEDAPIEIDVLANDTDVEDVTVHRASLCSFAEHGELIELGEGRYRYEPERHFVGTDSFCYEAFDSEGLRAEATVTIEVTPVNDVPSFIAPTPREGTRYELRAGDVVEFQIAASDVEDAVLTYGVDPLPPTANFSAQTGEFRWQPTWREAGEYRLTLFAEEAVGTRITRHIEVAVQIEDADADGIPDDLDNCPQTANADQFDNDADDLGDVCDPDDDDDSIDDVEDACPFDAGGDIDGCPVGEPDISDPDAGDAGDEDDHRPGGSSGGCSAGGDAAPPVGWALLVGLIFLGFIRQTSET</sequence>
<dbReference type="InterPro" id="IPR028974">
    <property type="entry name" value="TSP_type-3_rpt"/>
</dbReference>
<dbReference type="GO" id="GO:0007155">
    <property type="term" value="P:cell adhesion"/>
    <property type="evidence" value="ECO:0007669"/>
    <property type="project" value="InterPro"/>
</dbReference>
<dbReference type="GO" id="GO:0005509">
    <property type="term" value="F:calcium ion binding"/>
    <property type="evidence" value="ECO:0007669"/>
    <property type="project" value="InterPro"/>
</dbReference>